<dbReference type="CDD" id="cd02696">
    <property type="entry name" value="MurNAc-LAA"/>
    <property type="match status" value="1"/>
</dbReference>
<dbReference type="InterPro" id="IPR002508">
    <property type="entry name" value="MurNAc-LAA_cat"/>
</dbReference>
<sequence>MDDLKIMPYESNQIRVALALKKYHHYKIYSLKNPQRVIIDVWAQTLNQNNGPKNKQNNSLNASSLKNAAIAKQLALGVRRIVIDAGHGGKDGGAVGYFKGVYEKDVVLAIAKRLAQKIRQHMKCEVILTRTDDQFLALEERSKIANQNNADLFISIHTNAHPNHSVYGLETYYLNLTSDDDAIRVAALENEVSGRKMNDLDTILHDLMQNARINESSRLAGHVQNAIYQHLKKYYRFIKDNGVKQAPFYVLMGAEMPAILIEVGFISNQRDCRRLTNPVFQSHLCNSIVEGIKCYIEETKALPSY</sequence>
<dbReference type="GO" id="GO:0008745">
    <property type="term" value="F:N-acetylmuramoyl-L-alanine amidase activity"/>
    <property type="evidence" value="ECO:0007669"/>
    <property type="project" value="UniProtKB-EC"/>
</dbReference>
<dbReference type="GO" id="GO:0009253">
    <property type="term" value="P:peptidoglycan catabolic process"/>
    <property type="evidence" value="ECO:0007669"/>
    <property type="project" value="InterPro"/>
</dbReference>
<dbReference type="Proteomes" id="UP000189670">
    <property type="component" value="Unassembled WGS sequence"/>
</dbReference>
<dbReference type="SUPFAM" id="SSF53187">
    <property type="entry name" value="Zn-dependent exopeptidases"/>
    <property type="match status" value="1"/>
</dbReference>
<evidence type="ECO:0000256" key="3">
    <source>
        <dbReference type="ARBA" id="ARBA00022801"/>
    </source>
</evidence>
<dbReference type="Gene3D" id="3.40.630.40">
    <property type="entry name" value="Zn-dependent exopeptidases"/>
    <property type="match status" value="1"/>
</dbReference>
<dbReference type="GO" id="GO:0030288">
    <property type="term" value="C:outer membrane-bounded periplasmic space"/>
    <property type="evidence" value="ECO:0007669"/>
    <property type="project" value="TreeGrafter"/>
</dbReference>
<gene>
    <name evidence="5" type="primary">amiC</name>
    <name evidence="5" type="ORF">OMM_07931</name>
</gene>
<dbReference type="PANTHER" id="PTHR30404:SF0">
    <property type="entry name" value="N-ACETYLMURAMOYL-L-ALANINE AMIDASE AMIC"/>
    <property type="match status" value="1"/>
</dbReference>
<evidence type="ECO:0000259" key="4">
    <source>
        <dbReference type="SMART" id="SM00646"/>
    </source>
</evidence>
<reference evidence="6" key="1">
    <citation type="submission" date="2012-11" db="EMBL/GenBank/DDBJ databases">
        <authorList>
            <person name="Lucero-Rivera Y.E."/>
            <person name="Tovar-Ramirez D."/>
        </authorList>
    </citation>
    <scope>NUCLEOTIDE SEQUENCE [LARGE SCALE GENOMIC DNA]</scope>
    <source>
        <strain evidence="6">Araruama</strain>
    </source>
</reference>
<organism evidence="5 6">
    <name type="scientific">Candidatus Magnetoglobus multicellularis str. Araruama</name>
    <dbReference type="NCBI Taxonomy" id="890399"/>
    <lineage>
        <taxon>Bacteria</taxon>
        <taxon>Pseudomonadati</taxon>
        <taxon>Thermodesulfobacteriota</taxon>
        <taxon>Desulfobacteria</taxon>
        <taxon>Desulfobacterales</taxon>
        <taxon>Desulfobacteraceae</taxon>
        <taxon>Candidatus Magnetoglobus</taxon>
    </lineage>
</organism>
<keyword evidence="3" id="KW-0378">Hydrolase</keyword>
<dbReference type="InterPro" id="IPR050695">
    <property type="entry name" value="N-acetylmuramoyl_amidase_3"/>
</dbReference>
<dbReference type="EC" id="3.5.1.28" evidence="2"/>
<comment type="caution">
    <text evidence="5">The sequence shown here is derived from an EMBL/GenBank/DDBJ whole genome shotgun (WGS) entry which is preliminary data.</text>
</comment>
<dbReference type="FunFam" id="3.40.630.40:FF:000005">
    <property type="entry name" value="N-acetylmuramoyl-L-alanine amidase (AmiA)"/>
    <property type="match status" value="1"/>
</dbReference>
<evidence type="ECO:0000256" key="1">
    <source>
        <dbReference type="ARBA" id="ARBA00001561"/>
    </source>
</evidence>
<accession>A0A1V1PA73</accession>
<evidence type="ECO:0000313" key="5">
    <source>
        <dbReference type="EMBL" id="ETR71720.1"/>
    </source>
</evidence>
<proteinExistence type="predicted"/>
<comment type="catalytic activity">
    <reaction evidence="1">
        <text>Hydrolyzes the link between N-acetylmuramoyl residues and L-amino acid residues in certain cell-wall glycopeptides.</text>
        <dbReference type="EC" id="3.5.1.28"/>
    </reaction>
</comment>
<evidence type="ECO:0000313" key="6">
    <source>
        <dbReference type="Proteomes" id="UP000189670"/>
    </source>
</evidence>
<feature type="domain" description="MurNAc-LAA" evidence="4">
    <location>
        <begin position="142"/>
        <end position="293"/>
    </location>
</feature>
<protein>
    <recommendedName>
        <fullName evidence="2">N-acetylmuramoyl-L-alanine amidase</fullName>
        <ecNumber evidence="2">3.5.1.28</ecNumber>
    </recommendedName>
</protein>
<dbReference type="Pfam" id="PF01520">
    <property type="entry name" value="Amidase_3"/>
    <property type="match status" value="1"/>
</dbReference>
<name>A0A1V1PA73_9BACT</name>
<evidence type="ECO:0000256" key="2">
    <source>
        <dbReference type="ARBA" id="ARBA00011901"/>
    </source>
</evidence>
<dbReference type="PANTHER" id="PTHR30404">
    <property type="entry name" value="N-ACETYLMURAMOYL-L-ALANINE AMIDASE"/>
    <property type="match status" value="1"/>
</dbReference>
<dbReference type="AlphaFoldDB" id="A0A1V1PA73"/>
<dbReference type="EMBL" id="ATBP01000230">
    <property type="protein sequence ID" value="ETR71720.1"/>
    <property type="molecule type" value="Genomic_DNA"/>
</dbReference>
<dbReference type="SMART" id="SM00646">
    <property type="entry name" value="Ami_3"/>
    <property type="match status" value="1"/>
</dbReference>